<comment type="caution">
    <text evidence="2">The sequence shown here is derived from an EMBL/GenBank/DDBJ whole genome shotgun (WGS) entry which is preliminary data.</text>
</comment>
<gene>
    <name evidence="2" type="ORF">H8923_01265</name>
</gene>
<dbReference type="Proteomes" id="UP000609849">
    <property type="component" value="Unassembled WGS sequence"/>
</dbReference>
<accession>A0ABR7JKN7</accession>
<evidence type="ECO:0000313" key="3">
    <source>
        <dbReference type="Proteomes" id="UP000609849"/>
    </source>
</evidence>
<proteinExistence type="predicted"/>
<dbReference type="EMBL" id="JACRWE010000001">
    <property type="protein sequence ID" value="MBC5995375.1"/>
    <property type="molecule type" value="Genomic_DNA"/>
</dbReference>
<sequence length="45" mass="4981">MSISAIINIAKEYLLLGIIVVVLASIIFSIGYLVVYRRLLKGTKD</sequence>
<feature type="transmembrane region" description="Helical" evidence="1">
    <location>
        <begin position="13"/>
        <end position="35"/>
    </location>
</feature>
<reference evidence="2 3" key="1">
    <citation type="submission" date="2020-08" db="EMBL/GenBank/DDBJ databases">
        <authorList>
            <person name="Liu C."/>
            <person name="Sun Q."/>
        </authorList>
    </citation>
    <scope>NUCLEOTIDE SEQUENCE [LARGE SCALE GENOMIC DNA]</scope>
    <source>
        <strain evidence="2 3">NSJ-18</strain>
    </source>
</reference>
<evidence type="ECO:0000256" key="1">
    <source>
        <dbReference type="SAM" id="Phobius"/>
    </source>
</evidence>
<protein>
    <submittedName>
        <fullName evidence="2">Uncharacterized protein</fullName>
    </submittedName>
</protein>
<dbReference type="RefSeq" id="WP_153971417.1">
    <property type="nucleotide sequence ID" value="NZ_JACRWE010000001.1"/>
</dbReference>
<keyword evidence="1" id="KW-0812">Transmembrane</keyword>
<organism evidence="2 3">
    <name type="scientific">Romboutsia faecis</name>
    <dbReference type="NCBI Taxonomy" id="2764597"/>
    <lineage>
        <taxon>Bacteria</taxon>
        <taxon>Bacillati</taxon>
        <taxon>Bacillota</taxon>
        <taxon>Clostridia</taxon>
        <taxon>Peptostreptococcales</taxon>
        <taxon>Peptostreptococcaceae</taxon>
        <taxon>Romboutsia</taxon>
    </lineage>
</organism>
<name>A0ABR7JKN7_9FIRM</name>
<keyword evidence="3" id="KW-1185">Reference proteome</keyword>
<evidence type="ECO:0000313" key="2">
    <source>
        <dbReference type="EMBL" id="MBC5995375.1"/>
    </source>
</evidence>
<keyword evidence="1" id="KW-0472">Membrane</keyword>
<keyword evidence="1" id="KW-1133">Transmembrane helix</keyword>